<protein>
    <submittedName>
        <fullName evidence="1">Uncharacterized protein</fullName>
    </submittedName>
</protein>
<name>A0A8S1XGM1_9CILI</name>
<dbReference type="PANTHER" id="PTHR39767">
    <property type="entry name" value="CALCIUM/CALMODULIN-BINDING MEMBRANE PROTEIN PCM4-RELATED"/>
    <property type="match status" value="1"/>
</dbReference>
<evidence type="ECO:0000313" key="2">
    <source>
        <dbReference type="Proteomes" id="UP000689195"/>
    </source>
</evidence>
<keyword evidence="2" id="KW-1185">Reference proteome</keyword>
<dbReference type="EMBL" id="CAJJDO010000123">
    <property type="protein sequence ID" value="CAD8200143.1"/>
    <property type="molecule type" value="Genomic_DNA"/>
</dbReference>
<dbReference type="Proteomes" id="UP000689195">
    <property type="component" value="Unassembled WGS sequence"/>
</dbReference>
<dbReference type="PANTHER" id="PTHR39767:SF2">
    <property type="entry name" value="CHROMOSOME UNDETERMINED SCAFFOLD_1, WHOLE GENOME SHOTGUN SEQUENCE"/>
    <property type="match status" value="1"/>
</dbReference>
<proteinExistence type="predicted"/>
<sequence>MIIKFVVLILYVNAYEYWNVQYTAFTSNNIIDNEGWWVQGNNGQLTSFCNGVSLFGGFNLFGSGASVSKSISLPPHFRIRVSLEFWKIDSWDDEFVYFILDDYVQTGTWYWNTGDVICGNPQYVDEWRELKTNYVFEFSHQEPTLVVIIKTNLDEIPYNESWGFRNFIVEVMLCSPGCLKCNNDTPDECWYYELIQMNWFENFNFDGWNLDNLQFLAKSQCVNIWVIGGVGQITQSKQLSKQYSSLISHYKVLLEVQLWKFDIWNNNQFQLEIDGEISAQANFNQFEFIHLCGDSNGGEKLLNIRVEQNHISDSMQIKMKSNIVSSNGSWGLRAFRLFLAKCYDSCLACSGPNKNDCSACKSGYILQNQECVDVKWMLGLKKYFQPLDFQTQSGWTISNIYNNQSPFSICANSNLLGGFPLLGKDASIALTFDLPKHKKIRVKLEFWKFDTWDNEWFIVFADGIQVYQVQFGLNGVQVSCGSSNPNAYFKNLDFEFLHDQPSINLVLKSTLDEIAENESWGIRNFQLLYGVTNECSYSIIDSANMPSFLGTRYTVSSTYSFDQSLQNKIEISELAISLQDNFDQTINVDSTIKKLSISIIRNCFQTDLTFSISILQSSYPDYRKQTAICRQKRSNILHSLLVLERTIKQESQVRLQATSTFFQIFQIVESQTIKLYEMAIE</sequence>
<gene>
    <name evidence="1" type="ORF">PPENT_87.1.T1230143</name>
</gene>
<dbReference type="SMART" id="SM00261">
    <property type="entry name" value="FU"/>
    <property type="match status" value="1"/>
</dbReference>
<dbReference type="CDD" id="cd00064">
    <property type="entry name" value="FU"/>
    <property type="match status" value="1"/>
</dbReference>
<dbReference type="AlphaFoldDB" id="A0A8S1XGM1"/>
<accession>A0A8S1XGM1</accession>
<comment type="caution">
    <text evidence="1">The sequence shown here is derived from an EMBL/GenBank/DDBJ whole genome shotgun (WGS) entry which is preliminary data.</text>
</comment>
<dbReference type="InterPro" id="IPR006212">
    <property type="entry name" value="Furin_repeat"/>
</dbReference>
<reference evidence="1" key="1">
    <citation type="submission" date="2021-01" db="EMBL/GenBank/DDBJ databases">
        <authorList>
            <consortium name="Genoscope - CEA"/>
            <person name="William W."/>
        </authorList>
    </citation>
    <scope>NUCLEOTIDE SEQUENCE</scope>
</reference>
<dbReference type="OrthoDB" id="10045365at2759"/>
<evidence type="ECO:0000313" key="1">
    <source>
        <dbReference type="EMBL" id="CAD8200143.1"/>
    </source>
</evidence>
<organism evidence="1 2">
    <name type="scientific">Paramecium pentaurelia</name>
    <dbReference type="NCBI Taxonomy" id="43138"/>
    <lineage>
        <taxon>Eukaryota</taxon>
        <taxon>Sar</taxon>
        <taxon>Alveolata</taxon>
        <taxon>Ciliophora</taxon>
        <taxon>Intramacronucleata</taxon>
        <taxon>Oligohymenophorea</taxon>
        <taxon>Peniculida</taxon>
        <taxon>Parameciidae</taxon>
        <taxon>Paramecium</taxon>
    </lineage>
</organism>